<proteinExistence type="predicted"/>
<gene>
    <name evidence="2" type="ORF">LX32DRAFT_242949</name>
</gene>
<evidence type="ECO:0000256" key="1">
    <source>
        <dbReference type="SAM" id="MobiDB-lite"/>
    </source>
</evidence>
<sequence length="182" mass="19564">MNTIGGLGLVRKLDIYIKKLAHDRVVPVFAIRQSRPQPARHRTKQLAGSGFIHYGLSGGSLVLRTAGSRLSGEPLSNPSPGSDGGWERNSSRAPMSCGVETTWPFPVSLTDVGHRLICDLAELVLWLLLPLSTQGGMSFVDYSPMMLELCALGLIFIHSGCDRWSGAGSDLLTHGAFVGLHV</sequence>
<name>A0AAD9LV44_9PEZI</name>
<evidence type="ECO:0000313" key="2">
    <source>
        <dbReference type="EMBL" id="KAK2021582.1"/>
    </source>
</evidence>
<evidence type="ECO:0000313" key="3">
    <source>
        <dbReference type="Proteomes" id="UP001232148"/>
    </source>
</evidence>
<comment type="caution">
    <text evidence="2">The sequence shown here is derived from an EMBL/GenBank/DDBJ whole genome shotgun (WGS) entry which is preliminary data.</text>
</comment>
<dbReference type="AlphaFoldDB" id="A0AAD9LV44"/>
<dbReference type="Proteomes" id="UP001232148">
    <property type="component" value="Unassembled WGS sequence"/>
</dbReference>
<organism evidence="2 3">
    <name type="scientific">Colletotrichum zoysiae</name>
    <dbReference type="NCBI Taxonomy" id="1216348"/>
    <lineage>
        <taxon>Eukaryota</taxon>
        <taxon>Fungi</taxon>
        <taxon>Dikarya</taxon>
        <taxon>Ascomycota</taxon>
        <taxon>Pezizomycotina</taxon>
        <taxon>Sordariomycetes</taxon>
        <taxon>Hypocreomycetidae</taxon>
        <taxon>Glomerellales</taxon>
        <taxon>Glomerellaceae</taxon>
        <taxon>Colletotrichum</taxon>
        <taxon>Colletotrichum graminicola species complex</taxon>
    </lineage>
</organism>
<keyword evidence="3" id="KW-1185">Reference proteome</keyword>
<reference evidence="2" key="1">
    <citation type="submission" date="2021-06" db="EMBL/GenBank/DDBJ databases">
        <title>Comparative genomics, transcriptomics and evolutionary studies reveal genomic signatures of adaptation to plant cell wall in hemibiotrophic fungi.</title>
        <authorList>
            <consortium name="DOE Joint Genome Institute"/>
            <person name="Baroncelli R."/>
            <person name="Diaz J.F."/>
            <person name="Benocci T."/>
            <person name="Peng M."/>
            <person name="Battaglia E."/>
            <person name="Haridas S."/>
            <person name="Andreopoulos W."/>
            <person name="Labutti K."/>
            <person name="Pangilinan J."/>
            <person name="Floch G.L."/>
            <person name="Makela M.R."/>
            <person name="Henrissat B."/>
            <person name="Grigoriev I.V."/>
            <person name="Crouch J.A."/>
            <person name="De Vries R.P."/>
            <person name="Sukno S.A."/>
            <person name="Thon M.R."/>
        </authorList>
    </citation>
    <scope>NUCLEOTIDE SEQUENCE</scope>
    <source>
        <strain evidence="2">MAFF235873</strain>
    </source>
</reference>
<accession>A0AAD9LV44</accession>
<protein>
    <submittedName>
        <fullName evidence="2">Uncharacterized protein</fullName>
    </submittedName>
</protein>
<feature type="region of interest" description="Disordered" evidence="1">
    <location>
        <begin position="70"/>
        <end position="93"/>
    </location>
</feature>
<dbReference type="EMBL" id="MU843094">
    <property type="protein sequence ID" value="KAK2021582.1"/>
    <property type="molecule type" value="Genomic_DNA"/>
</dbReference>